<feature type="compositionally biased region" description="Acidic residues" evidence="2">
    <location>
        <begin position="127"/>
        <end position="140"/>
    </location>
</feature>
<gene>
    <name evidence="3" type="ORF">DPMN_042282</name>
</gene>
<keyword evidence="1" id="KW-0175">Coiled coil</keyword>
<organism evidence="3 4">
    <name type="scientific">Dreissena polymorpha</name>
    <name type="common">Zebra mussel</name>
    <name type="synonym">Mytilus polymorpha</name>
    <dbReference type="NCBI Taxonomy" id="45954"/>
    <lineage>
        <taxon>Eukaryota</taxon>
        <taxon>Metazoa</taxon>
        <taxon>Spiralia</taxon>
        <taxon>Lophotrochozoa</taxon>
        <taxon>Mollusca</taxon>
        <taxon>Bivalvia</taxon>
        <taxon>Autobranchia</taxon>
        <taxon>Heteroconchia</taxon>
        <taxon>Euheterodonta</taxon>
        <taxon>Imparidentia</taxon>
        <taxon>Neoheterodontei</taxon>
        <taxon>Myida</taxon>
        <taxon>Dreissenoidea</taxon>
        <taxon>Dreissenidae</taxon>
        <taxon>Dreissena</taxon>
    </lineage>
</organism>
<dbReference type="EMBL" id="JAIWYP010000011">
    <property type="protein sequence ID" value="KAH3735747.1"/>
    <property type="molecule type" value="Genomic_DNA"/>
</dbReference>
<dbReference type="AlphaFoldDB" id="A0A9D4D0A2"/>
<feature type="region of interest" description="Disordered" evidence="2">
    <location>
        <begin position="114"/>
        <end position="140"/>
    </location>
</feature>
<feature type="coiled-coil region" evidence="1">
    <location>
        <begin position="41"/>
        <end position="90"/>
    </location>
</feature>
<comment type="caution">
    <text evidence="3">The sequence shown here is derived from an EMBL/GenBank/DDBJ whole genome shotgun (WGS) entry which is preliminary data.</text>
</comment>
<evidence type="ECO:0000256" key="1">
    <source>
        <dbReference type="SAM" id="Coils"/>
    </source>
</evidence>
<keyword evidence="4" id="KW-1185">Reference proteome</keyword>
<evidence type="ECO:0000256" key="2">
    <source>
        <dbReference type="SAM" id="MobiDB-lite"/>
    </source>
</evidence>
<proteinExistence type="predicted"/>
<reference evidence="3" key="2">
    <citation type="submission" date="2020-11" db="EMBL/GenBank/DDBJ databases">
        <authorList>
            <person name="McCartney M.A."/>
            <person name="Auch B."/>
            <person name="Kono T."/>
            <person name="Mallez S."/>
            <person name="Becker A."/>
            <person name="Gohl D.M."/>
            <person name="Silverstein K.A.T."/>
            <person name="Koren S."/>
            <person name="Bechman K.B."/>
            <person name="Herman A."/>
            <person name="Abrahante J.E."/>
            <person name="Garbe J."/>
        </authorList>
    </citation>
    <scope>NUCLEOTIDE SEQUENCE</scope>
    <source>
        <strain evidence="3">Duluth1</strain>
        <tissue evidence="3">Whole animal</tissue>
    </source>
</reference>
<name>A0A9D4D0A2_DREPO</name>
<protein>
    <submittedName>
        <fullName evidence="3">Uncharacterized protein</fullName>
    </submittedName>
</protein>
<accession>A0A9D4D0A2</accession>
<evidence type="ECO:0000313" key="4">
    <source>
        <dbReference type="Proteomes" id="UP000828390"/>
    </source>
</evidence>
<sequence>MTSLLRRTKSASARLSKQYSEPDLQNTFNVRFDYSDTYLDNEELDHQLENQSDELNRERYRAGVEADELLKKTKKDADEKMQLKNKIKNRNMTESTDRVTKSANIKRKLSQPVCVRPKSTVAKERIEEESEDNPDGNDTLDEIAVGIKTTDNSDKPRAFHNLTMFLLALHRRKPRTAQNKSSDKKDYKIDRLIANETVTKSDAGNRPAIQNLTQTRPSVVLSRRPASYHVGDARGKTPPVDTDKAQYGIHVQKDFTRSRRTLGDISKLEQDAKYGFVNKFEERRKRLLAECRDTGALNDRIKYWMKDVDELKILSSPENSLERVLLRSKASQQMQRSS</sequence>
<dbReference type="Proteomes" id="UP000828390">
    <property type="component" value="Unassembled WGS sequence"/>
</dbReference>
<reference evidence="3" key="1">
    <citation type="journal article" date="2019" name="bioRxiv">
        <title>The Genome of the Zebra Mussel, Dreissena polymorpha: A Resource for Invasive Species Research.</title>
        <authorList>
            <person name="McCartney M.A."/>
            <person name="Auch B."/>
            <person name="Kono T."/>
            <person name="Mallez S."/>
            <person name="Zhang Y."/>
            <person name="Obille A."/>
            <person name="Becker A."/>
            <person name="Abrahante J.E."/>
            <person name="Garbe J."/>
            <person name="Badalamenti J.P."/>
            <person name="Herman A."/>
            <person name="Mangelson H."/>
            <person name="Liachko I."/>
            <person name="Sullivan S."/>
            <person name="Sone E.D."/>
            <person name="Koren S."/>
            <person name="Silverstein K.A.T."/>
            <person name="Beckman K.B."/>
            <person name="Gohl D.M."/>
        </authorList>
    </citation>
    <scope>NUCLEOTIDE SEQUENCE</scope>
    <source>
        <strain evidence="3">Duluth1</strain>
        <tissue evidence="3">Whole animal</tissue>
    </source>
</reference>
<evidence type="ECO:0000313" key="3">
    <source>
        <dbReference type="EMBL" id="KAH3735747.1"/>
    </source>
</evidence>
<dbReference type="OrthoDB" id="6135859at2759"/>